<accession>A0A2S9K6S6</accession>
<dbReference type="InterPro" id="IPR007345">
    <property type="entry name" value="Polysacch_pyruvyl_Trfase"/>
</dbReference>
<keyword evidence="3" id="KW-1185">Reference proteome</keyword>
<dbReference type="OrthoDB" id="1425928at2"/>
<dbReference type="RefSeq" id="WP_105747591.1">
    <property type="nucleotide sequence ID" value="NZ_PVLQ01000017.1"/>
</dbReference>
<proteinExistence type="predicted"/>
<reference evidence="2 3" key="1">
    <citation type="submission" date="2018-03" db="EMBL/GenBank/DDBJ databases">
        <title>Comparative genomics illustrates the genes involved in a hyperalkaliphilic mechanisms of Serpentinomonas isolated from highly-alkaline calcium-rich serpentinized springs.</title>
        <authorList>
            <person name="Suzuki S."/>
            <person name="Ishii S."/>
            <person name="Walworth N."/>
            <person name="Bird L."/>
            <person name="Kuenen J.G."/>
            <person name="Nealson K.H."/>
        </authorList>
    </citation>
    <scope>NUCLEOTIDE SEQUENCE [LARGE SCALE GENOMIC DNA]</scope>
    <source>
        <strain evidence="2 3">P1</strain>
    </source>
</reference>
<dbReference type="Proteomes" id="UP000238589">
    <property type="component" value="Unassembled WGS sequence"/>
</dbReference>
<evidence type="ECO:0000313" key="2">
    <source>
        <dbReference type="EMBL" id="PRD66131.1"/>
    </source>
</evidence>
<organism evidence="2 3">
    <name type="scientific">Malikia granosa</name>
    <dbReference type="NCBI Taxonomy" id="263067"/>
    <lineage>
        <taxon>Bacteria</taxon>
        <taxon>Pseudomonadati</taxon>
        <taxon>Pseudomonadota</taxon>
        <taxon>Betaproteobacteria</taxon>
        <taxon>Burkholderiales</taxon>
        <taxon>Comamonadaceae</taxon>
        <taxon>Malikia</taxon>
    </lineage>
</organism>
<sequence length="415" mass="43759">MDRPLILFGAFDRHNFGDLLLARVAAAQWPGRELHFAGLADRDLRRWDGLAVRSLPDLLAELAPRRPDLLHVGGEILDCSAWQAAVMLLAPEQVQAVIAYLEPRPAERADWVRGSVGTALAPYVASSVRLPGLCRTAFAGVGGVGLAQAPEALRAEVLAALRAASFVSVRDRITQVTLAQAGMAARLLPDPAVRVAELFGRQVRQRADMGEIAAVRAAFPSGYLALQLGPELADDACLDLLAVQLQPLLAATGMGLVLFCAGLAPWHDDPATLRRLAARLPAPSLRILPSGRLWDLCALIAGSRACVASSLHARIVATAFGLPRLSLVPTGGSGQSRKLAAYLDAWELPGLPTCVWPAGLGAALSQALATDAGALRRQAQSLEATCRAGLAGLSRAEGFSAPDRAVEIPPRATEK</sequence>
<name>A0A2S9K6S6_9BURK</name>
<comment type="caution">
    <text evidence="2">The sequence shown here is derived from an EMBL/GenBank/DDBJ whole genome shotgun (WGS) entry which is preliminary data.</text>
</comment>
<evidence type="ECO:0000313" key="3">
    <source>
        <dbReference type="Proteomes" id="UP000238589"/>
    </source>
</evidence>
<feature type="domain" description="Polysaccharide pyruvyl transferase" evidence="1">
    <location>
        <begin position="148"/>
        <end position="324"/>
    </location>
</feature>
<protein>
    <submittedName>
        <fullName evidence="2">Chromosome condensation regulator RCC1</fullName>
    </submittedName>
</protein>
<evidence type="ECO:0000259" key="1">
    <source>
        <dbReference type="Pfam" id="PF04230"/>
    </source>
</evidence>
<gene>
    <name evidence="2" type="ORF">C6P64_05475</name>
</gene>
<dbReference type="EMBL" id="PVLQ01000017">
    <property type="protein sequence ID" value="PRD66131.1"/>
    <property type="molecule type" value="Genomic_DNA"/>
</dbReference>
<dbReference type="AlphaFoldDB" id="A0A2S9K6S6"/>
<dbReference type="Pfam" id="PF04230">
    <property type="entry name" value="PS_pyruv_trans"/>
    <property type="match status" value="1"/>
</dbReference>